<dbReference type="RefSeq" id="WP_187805988.1">
    <property type="nucleotide sequence ID" value="NZ_LZEU01000001.1"/>
</dbReference>
<dbReference type="Pfam" id="PF17874">
    <property type="entry name" value="TPR_MalT"/>
    <property type="match status" value="1"/>
</dbReference>
<evidence type="ECO:0000313" key="7">
    <source>
        <dbReference type="Proteomes" id="UP000744555"/>
    </source>
</evidence>
<dbReference type="SMART" id="SM00421">
    <property type="entry name" value="HTH_LUXR"/>
    <property type="match status" value="1"/>
</dbReference>
<dbReference type="InterPro" id="IPR049945">
    <property type="entry name" value="AAA_22"/>
</dbReference>
<proteinExistence type="predicted"/>
<dbReference type="InterPro" id="IPR059106">
    <property type="entry name" value="WHD_MalT"/>
</dbReference>
<evidence type="ECO:0000313" key="6">
    <source>
        <dbReference type="EMBL" id="MBC9250921.1"/>
    </source>
</evidence>
<dbReference type="SUPFAM" id="SSF52540">
    <property type="entry name" value="P-loop containing nucleoside triphosphate hydrolases"/>
    <property type="match status" value="1"/>
</dbReference>
<keyword evidence="7" id="KW-1185">Reference proteome</keyword>
<evidence type="ECO:0000259" key="5">
    <source>
        <dbReference type="PROSITE" id="PS50043"/>
    </source>
</evidence>
<keyword evidence="1" id="KW-0805">Transcription regulation</keyword>
<organism evidence="6 7">
    <name type="scientific">Aquipseudomonas alcaligenes</name>
    <name type="common">Pseudomonas alcaligenes</name>
    <dbReference type="NCBI Taxonomy" id="43263"/>
    <lineage>
        <taxon>Bacteria</taxon>
        <taxon>Pseudomonadati</taxon>
        <taxon>Pseudomonadota</taxon>
        <taxon>Gammaproteobacteria</taxon>
        <taxon>Pseudomonadales</taxon>
        <taxon>Pseudomonadaceae</taxon>
        <taxon>Aquipseudomonas</taxon>
    </lineage>
</organism>
<dbReference type="PANTHER" id="PTHR44688:SF16">
    <property type="entry name" value="DNA-BINDING TRANSCRIPTIONAL ACTIVATOR DEVR_DOSR"/>
    <property type="match status" value="1"/>
</dbReference>
<keyword evidence="2" id="KW-0238">DNA-binding</keyword>
<feature type="coiled-coil region" evidence="4">
    <location>
        <begin position="277"/>
        <end position="311"/>
    </location>
</feature>
<dbReference type="InterPro" id="IPR016032">
    <property type="entry name" value="Sig_transdc_resp-reg_C-effctor"/>
</dbReference>
<evidence type="ECO:0000256" key="4">
    <source>
        <dbReference type="SAM" id="Coils"/>
    </source>
</evidence>
<evidence type="ECO:0000256" key="1">
    <source>
        <dbReference type="ARBA" id="ARBA00023015"/>
    </source>
</evidence>
<evidence type="ECO:0000256" key="3">
    <source>
        <dbReference type="ARBA" id="ARBA00023163"/>
    </source>
</evidence>
<dbReference type="InterPro" id="IPR011990">
    <property type="entry name" value="TPR-like_helical_dom_sf"/>
</dbReference>
<dbReference type="PANTHER" id="PTHR44688">
    <property type="entry name" value="DNA-BINDING TRANSCRIPTIONAL ACTIVATOR DEVR_DOSR"/>
    <property type="match status" value="1"/>
</dbReference>
<dbReference type="CDD" id="cd06170">
    <property type="entry name" value="LuxR_C_like"/>
    <property type="match status" value="1"/>
</dbReference>
<accession>A0ABR7S2W8</accession>
<dbReference type="InterPro" id="IPR036388">
    <property type="entry name" value="WH-like_DNA-bd_sf"/>
</dbReference>
<sequence length="888" mass="100580">MNQYPPKRNKLRPQPMPPLSFTRGALLKRLADATRKGVLLSLVKAPMGYGKSTLLAQYVASLNQPWIWYRFDNTDNQPLNLLVQWCHAFELPIPEGLLSRSDESGLWTLISNHLEHLDTPFTLVLDDLHLLRSPTACAYLEELFRQPPKGLHLIAACEGEPGVSLSHLHRDQRLQVLDFNDLALDSSEINALASARGQPLNGDLIYLLRAGSEGWISGILFGLATYSGAQVSDFNNTDALHFLTRHAFAQTAQFFREEILRYLTPRLLQFLSRLSVVSAFDANLAAYISELENAEQLIRQLQRQDLFVQQRKGEGLVFRLHPLLRRTLYQSLERQDPHLLTQLHLRAANWLLTRCYYTEGVYQLGRARDFNRLLAALEQHSFNLLREGEVNGIVDFLADVPGESSPEHFTLAVTEASAVIVTNDISQASACLRRLKRLIRRNEIPERRPERVHQTLAFLRSRLAALGGNFSYGLRLVERALQQHPAPSAATAVLLFNQATCLLALGHLKQANRSAHQALSEFEALGFSGYTNMLQLLLGQIELLQGEIGKARARFQQRADKSVGVPHSFYDLFLHLGWSNVLLQQNHLDQATLGLSQAEAIALDFPHSAGLPWVLHLQACSLMAAGKSELARHRWDEARRLAKQFKLFALYRQVGACRVRLAGAEHDQSFIHTWLEEWQWCRMQYGTELMPEEWLAYAWVQRHLGEPAQARQIAENLREQAEAANNQRLLLDSWLLNAALYRDQGNQEAALGSLEQAVQLAARHGYGQLLQFESDLLSESLRQLLNPQTRRQLGLLQPLPTTERLALLLPRLQSGTDGDTQPLAEPLTRREQDVLQRMIRGQANQHIADSLYVSLSTVKTHINNLFRKLDAHDREGAIQIARRLKLVE</sequence>
<reference evidence="6 7" key="1">
    <citation type="submission" date="2016-06" db="EMBL/GenBank/DDBJ databases">
        <authorList>
            <person name="Ramos C."/>
            <person name="Pintado A."/>
            <person name="Crespo-Gomez J.I."/>
        </authorList>
    </citation>
    <scope>NUCLEOTIDE SEQUENCE [LARGE SCALE GENOMIC DNA]</scope>
    <source>
        <strain evidence="6 7">AVO110</strain>
    </source>
</reference>
<dbReference type="Pfam" id="PF13401">
    <property type="entry name" value="AAA_22"/>
    <property type="match status" value="1"/>
</dbReference>
<dbReference type="InterPro" id="IPR027417">
    <property type="entry name" value="P-loop_NTPase"/>
</dbReference>
<dbReference type="Pfam" id="PF00196">
    <property type="entry name" value="GerE"/>
    <property type="match status" value="1"/>
</dbReference>
<feature type="domain" description="HTH luxR-type" evidence="5">
    <location>
        <begin position="820"/>
        <end position="885"/>
    </location>
</feature>
<dbReference type="EMBL" id="LZEU01000001">
    <property type="protein sequence ID" value="MBC9250921.1"/>
    <property type="molecule type" value="Genomic_DNA"/>
</dbReference>
<dbReference type="SUPFAM" id="SSF46894">
    <property type="entry name" value="C-terminal effector domain of the bipartite response regulators"/>
    <property type="match status" value="1"/>
</dbReference>
<dbReference type="Proteomes" id="UP000744555">
    <property type="component" value="Unassembled WGS sequence"/>
</dbReference>
<dbReference type="Gene3D" id="1.25.40.10">
    <property type="entry name" value="Tetratricopeptide repeat domain"/>
    <property type="match status" value="1"/>
</dbReference>
<dbReference type="Gene3D" id="1.10.10.10">
    <property type="entry name" value="Winged helix-like DNA-binding domain superfamily/Winged helix DNA-binding domain"/>
    <property type="match status" value="1"/>
</dbReference>
<evidence type="ECO:0000256" key="2">
    <source>
        <dbReference type="ARBA" id="ARBA00023125"/>
    </source>
</evidence>
<keyword evidence="4" id="KW-0175">Coiled coil</keyword>
<dbReference type="SUPFAM" id="SSF48452">
    <property type="entry name" value="TPR-like"/>
    <property type="match status" value="2"/>
</dbReference>
<dbReference type="PRINTS" id="PR00038">
    <property type="entry name" value="HTHLUXR"/>
</dbReference>
<dbReference type="InterPro" id="IPR000792">
    <property type="entry name" value="Tscrpt_reg_LuxR_C"/>
</dbReference>
<gene>
    <name evidence="6" type="ORF">A9179_11590</name>
</gene>
<dbReference type="PROSITE" id="PS50043">
    <property type="entry name" value="HTH_LUXR_2"/>
    <property type="match status" value="1"/>
</dbReference>
<dbReference type="SMART" id="SM00028">
    <property type="entry name" value="TPR"/>
    <property type="match status" value="3"/>
</dbReference>
<protein>
    <recommendedName>
        <fullName evidence="5">HTH luxR-type domain-containing protein</fullName>
    </recommendedName>
</protein>
<name>A0ABR7S2W8_AQUAC</name>
<comment type="caution">
    <text evidence="6">The sequence shown here is derived from an EMBL/GenBank/DDBJ whole genome shotgun (WGS) entry which is preliminary data.</text>
</comment>
<dbReference type="PROSITE" id="PS00622">
    <property type="entry name" value="HTH_LUXR_1"/>
    <property type="match status" value="1"/>
</dbReference>
<keyword evidence="3" id="KW-0804">Transcription</keyword>
<dbReference type="InterPro" id="IPR019734">
    <property type="entry name" value="TPR_rpt"/>
</dbReference>
<dbReference type="InterPro" id="IPR041617">
    <property type="entry name" value="TPR_MalT"/>
</dbReference>
<dbReference type="Pfam" id="PF25873">
    <property type="entry name" value="WHD_MalT"/>
    <property type="match status" value="1"/>
</dbReference>